<evidence type="ECO:0000256" key="2">
    <source>
        <dbReference type="ARBA" id="ARBA00039290"/>
    </source>
</evidence>
<comment type="caution">
    <text evidence="6">The sequence shown here is derived from an EMBL/GenBank/DDBJ whole genome shotgun (WGS) entry which is preliminary data.</text>
</comment>
<evidence type="ECO:0000313" key="6">
    <source>
        <dbReference type="EMBL" id="OXB65478.1"/>
    </source>
</evidence>
<dbReference type="InterPro" id="IPR029058">
    <property type="entry name" value="AB_hydrolase_fold"/>
</dbReference>
<comment type="function">
    <text evidence="4">Serine peptidase whose precise substrate specificity remains unclear. Does not cleave peptides after a arginine or lysine residue. Regulates trans-Golgi network morphology and sorting by regulating the membrane binding of the AP-1 complex. May play a role in the regulation of synaptic vesicle exocytosis.</text>
</comment>
<organism evidence="6 7">
    <name type="scientific">Callipepla squamata</name>
    <name type="common">Scaled quail</name>
    <dbReference type="NCBI Taxonomy" id="9009"/>
    <lineage>
        <taxon>Eukaryota</taxon>
        <taxon>Metazoa</taxon>
        <taxon>Chordata</taxon>
        <taxon>Craniata</taxon>
        <taxon>Vertebrata</taxon>
        <taxon>Euteleostomi</taxon>
        <taxon>Archelosauria</taxon>
        <taxon>Archosauria</taxon>
        <taxon>Dinosauria</taxon>
        <taxon>Saurischia</taxon>
        <taxon>Theropoda</taxon>
        <taxon>Coelurosauria</taxon>
        <taxon>Aves</taxon>
        <taxon>Neognathae</taxon>
        <taxon>Galloanserae</taxon>
        <taxon>Galliformes</taxon>
        <taxon>Odontophoridae</taxon>
        <taxon>Callipepla</taxon>
    </lineage>
</organism>
<dbReference type="AlphaFoldDB" id="A0A226ND86"/>
<dbReference type="GO" id="GO:0006508">
    <property type="term" value="P:proteolysis"/>
    <property type="evidence" value="ECO:0007669"/>
    <property type="project" value="InterPro"/>
</dbReference>
<dbReference type="Proteomes" id="UP000198323">
    <property type="component" value="Unassembled WGS sequence"/>
</dbReference>
<dbReference type="GO" id="GO:0008236">
    <property type="term" value="F:serine-type peptidase activity"/>
    <property type="evidence" value="ECO:0007669"/>
    <property type="project" value="InterPro"/>
</dbReference>
<accession>A0A226ND86</accession>
<evidence type="ECO:0000313" key="7">
    <source>
        <dbReference type="Proteomes" id="UP000198323"/>
    </source>
</evidence>
<gene>
    <name evidence="6" type="ORF">ASZ78_014829</name>
</gene>
<evidence type="ECO:0000256" key="1">
    <source>
        <dbReference type="ARBA" id="ARBA00005228"/>
    </source>
</evidence>
<dbReference type="Gene3D" id="3.40.50.1820">
    <property type="entry name" value="alpha/beta hydrolase"/>
    <property type="match status" value="1"/>
</dbReference>
<evidence type="ECO:0000259" key="5">
    <source>
        <dbReference type="Pfam" id="PF00326"/>
    </source>
</evidence>
<evidence type="ECO:0000256" key="3">
    <source>
        <dbReference type="ARBA" id="ARBA00042165"/>
    </source>
</evidence>
<dbReference type="Pfam" id="PF00326">
    <property type="entry name" value="Peptidase_S9"/>
    <property type="match status" value="1"/>
</dbReference>
<dbReference type="STRING" id="9009.A0A226ND86"/>
<proteinExistence type="inferred from homology"/>
<keyword evidence="7" id="KW-1185">Reference proteome</keyword>
<dbReference type="PANTHER" id="PTHR11757:SF19">
    <property type="entry name" value="PROLYL ENDOPEPTIDASE-LIKE"/>
    <property type="match status" value="1"/>
</dbReference>
<dbReference type="GO" id="GO:0005856">
    <property type="term" value="C:cytoskeleton"/>
    <property type="evidence" value="ECO:0007669"/>
    <property type="project" value="TreeGrafter"/>
</dbReference>
<comment type="similarity">
    <text evidence="1">Belongs to the peptidase S9A family.</text>
</comment>
<dbReference type="GO" id="GO:0005794">
    <property type="term" value="C:Golgi apparatus"/>
    <property type="evidence" value="ECO:0007669"/>
    <property type="project" value="TreeGrafter"/>
</dbReference>
<evidence type="ECO:0000256" key="4">
    <source>
        <dbReference type="ARBA" id="ARBA00045448"/>
    </source>
</evidence>
<feature type="domain" description="Peptidase S9 prolyl oligopeptidase catalytic" evidence="5">
    <location>
        <begin position="7"/>
        <end position="107"/>
    </location>
</feature>
<dbReference type="PANTHER" id="PTHR11757">
    <property type="entry name" value="PROTEASE FAMILY S9A OLIGOPEPTIDASE"/>
    <property type="match status" value="1"/>
</dbReference>
<protein>
    <recommendedName>
        <fullName evidence="2">Prolyl endopeptidase-like</fullName>
    </recommendedName>
    <alternativeName>
        <fullName evidence="3">Prolylendopeptidase-like</fullName>
    </alternativeName>
</protein>
<reference evidence="6 7" key="1">
    <citation type="submission" date="2016-07" db="EMBL/GenBank/DDBJ databases">
        <title>Disparate Historic Effective Population Sizes Predicted by Modern Levels of Genome Diversity for the Scaled Quail (Callipepla squamata) and the Northern Bobwhite (Colinus virginianus): Inferences from First and Second Generation Draft Genome Assemblies for Sympatric New World Quail.</title>
        <authorList>
            <person name="Oldeschulte D.L."/>
            <person name="Halley Y.A."/>
            <person name="Bhattarai E.K."/>
            <person name="Brashear W.A."/>
            <person name="Hill J."/>
            <person name="Metz R.P."/>
            <person name="Johnson C.D."/>
            <person name="Rollins D."/>
            <person name="Peterson M.J."/>
            <person name="Bickhart D.M."/>
            <person name="Decker J.E."/>
            <person name="Seabury C.M."/>
        </authorList>
    </citation>
    <scope>NUCLEOTIDE SEQUENCE [LARGE SCALE GENOMIC DNA]</scope>
    <source>
        <strain evidence="6 7">Texas</strain>
        <tissue evidence="6">Leg muscle</tissue>
    </source>
</reference>
<sequence length="206" mass="23504">MLLHELGFSQPKYTALTAASAGGVLAGAICNRDPELIRAVVLQNLPFFFFFNNFKAPFVDVLNTMMKTQLPLSIEEQEEWGNPLADERCMKYIESYCPYHNIKPQHMKMINEYHYQEFYDMFKNLGRLLKTMPAEQERKCQVIGRFVVPGNGVPNIILDIQASGSHCDSSWEDSLHEVCSLHCTHAQYCGEVSLNRYLNLSSSCSH</sequence>
<dbReference type="InterPro" id="IPR051543">
    <property type="entry name" value="Serine_Peptidase_S9A"/>
</dbReference>
<dbReference type="InterPro" id="IPR001375">
    <property type="entry name" value="Peptidase_S9_cat"/>
</dbReference>
<name>A0A226ND86_CALSU</name>
<dbReference type="EMBL" id="MCFN01000092">
    <property type="protein sequence ID" value="OXB65478.1"/>
    <property type="molecule type" value="Genomic_DNA"/>
</dbReference>
<dbReference type="OrthoDB" id="248387at2759"/>
<dbReference type="SUPFAM" id="SSF53474">
    <property type="entry name" value="alpha/beta-Hydrolases"/>
    <property type="match status" value="1"/>
</dbReference>